<dbReference type="EMBL" id="CACTIH010009496">
    <property type="protein sequence ID" value="CAA3031889.1"/>
    <property type="molecule type" value="Genomic_DNA"/>
</dbReference>
<comment type="caution">
    <text evidence="1">The sequence shown here is derived from an EMBL/GenBank/DDBJ whole genome shotgun (WGS) entry which is preliminary data.</text>
</comment>
<dbReference type="Gramene" id="OE9A011692T1">
    <property type="protein sequence ID" value="OE9A011692C1"/>
    <property type="gene ID" value="OE9A011692"/>
</dbReference>
<gene>
    <name evidence="1" type="ORF">OLEA9_A011692</name>
</gene>
<keyword evidence="2" id="KW-1185">Reference proteome</keyword>
<protein>
    <submittedName>
        <fullName evidence="1">WAT1-related At4g19185-like</fullName>
    </submittedName>
</protein>
<dbReference type="OrthoDB" id="1722842at2759"/>
<proteinExistence type="predicted"/>
<evidence type="ECO:0000313" key="1">
    <source>
        <dbReference type="EMBL" id="CAA3031889.1"/>
    </source>
</evidence>
<evidence type="ECO:0000313" key="2">
    <source>
        <dbReference type="Proteomes" id="UP000594638"/>
    </source>
</evidence>
<name>A0A8S0VDN2_OLEEU</name>
<reference evidence="1 2" key="1">
    <citation type="submission" date="2019-12" db="EMBL/GenBank/DDBJ databases">
        <authorList>
            <person name="Alioto T."/>
            <person name="Alioto T."/>
            <person name="Gomez Garrido J."/>
        </authorList>
    </citation>
    <scope>NUCLEOTIDE SEQUENCE [LARGE SCALE GENOMIC DNA]</scope>
</reference>
<dbReference type="AlphaFoldDB" id="A0A8S0VDN2"/>
<accession>A0A8S0VDN2</accession>
<organism evidence="1 2">
    <name type="scientific">Olea europaea subsp. europaea</name>
    <dbReference type="NCBI Taxonomy" id="158383"/>
    <lineage>
        <taxon>Eukaryota</taxon>
        <taxon>Viridiplantae</taxon>
        <taxon>Streptophyta</taxon>
        <taxon>Embryophyta</taxon>
        <taxon>Tracheophyta</taxon>
        <taxon>Spermatophyta</taxon>
        <taxon>Magnoliopsida</taxon>
        <taxon>eudicotyledons</taxon>
        <taxon>Gunneridae</taxon>
        <taxon>Pentapetalae</taxon>
        <taxon>asterids</taxon>
        <taxon>lamiids</taxon>
        <taxon>Lamiales</taxon>
        <taxon>Oleaceae</taxon>
        <taxon>Oleeae</taxon>
        <taxon>Olea</taxon>
    </lineage>
</organism>
<sequence length="91" mass="9856">MAMFPGPAVFGNKELEFAGQSEISAKGQPEPVGWLLSSFLELGIDNWHLGVLCLFGNFMCMAACLSIQAPVLAQYPASISVIAYSYFLVYS</sequence>
<dbReference type="Proteomes" id="UP000594638">
    <property type="component" value="Unassembled WGS sequence"/>
</dbReference>